<dbReference type="Pfam" id="PF06955">
    <property type="entry name" value="XET_C"/>
    <property type="match status" value="1"/>
</dbReference>
<dbReference type="EnsemblPlants" id="Pp3c10_13310V3.2">
    <property type="protein sequence ID" value="PAC:32901349.CDS.1"/>
    <property type="gene ID" value="Pp3c10_13310"/>
</dbReference>
<keyword evidence="11" id="KW-1185">Reference proteome</keyword>
<dbReference type="Gramene" id="Pp3c10_13310V3.1">
    <property type="protein sequence ID" value="PAC:32901348.CDS.1"/>
    <property type="gene ID" value="Pp3c10_13310"/>
</dbReference>
<keyword evidence="7" id="KW-0732">Signal</keyword>
<dbReference type="EnsemblPlants" id="Pp3c10_13310V3.1">
    <property type="protein sequence ID" value="PAC:32901348.CDS.1"/>
    <property type="gene ID" value="Pp3c10_13310"/>
</dbReference>
<dbReference type="EMBL" id="ABEU02000010">
    <property type="protein sequence ID" value="PNR46715.1"/>
    <property type="molecule type" value="Genomic_DNA"/>
</dbReference>
<proteinExistence type="inferred from homology"/>
<evidence type="ECO:0000313" key="10">
    <source>
        <dbReference type="EnsemblPlants" id="PAC:32901348.CDS.1"/>
    </source>
</evidence>
<dbReference type="PROSITE" id="PS51762">
    <property type="entry name" value="GH16_2"/>
    <property type="match status" value="1"/>
</dbReference>
<dbReference type="PIRSF" id="PIRSF005604">
    <property type="entry name" value="XET"/>
    <property type="match status" value="1"/>
</dbReference>
<evidence type="ECO:0000313" key="9">
    <source>
        <dbReference type="EMBL" id="PNR46715.1"/>
    </source>
</evidence>
<comment type="subcellular location">
    <subcellularLocation>
        <location evidence="7">Secreted</location>
        <location evidence="7">Cell wall</location>
    </subcellularLocation>
    <subcellularLocation>
        <location evidence="7">Secreted</location>
        <location evidence="7">Extracellular space</location>
        <location evidence="7">Apoplast</location>
    </subcellularLocation>
</comment>
<dbReference type="RefSeq" id="XP_024386283.1">
    <property type="nucleotide sequence ID" value="XM_024530515.2"/>
</dbReference>
<keyword evidence="7" id="KW-0052">Apoplast</keyword>
<keyword evidence="3" id="KW-1015">Disulfide bond</keyword>
<protein>
    <recommendedName>
        <fullName evidence="7">Xyloglucan endotransglucosylase/hydrolase</fullName>
        <ecNumber evidence="7">2.4.1.207</ecNumber>
    </recommendedName>
</protein>
<keyword evidence="2 7" id="KW-0378">Hydrolase</keyword>
<feature type="signal peptide" evidence="7">
    <location>
        <begin position="1"/>
        <end position="23"/>
    </location>
</feature>
<keyword evidence="7" id="KW-0134">Cell wall</keyword>
<sequence length="290" mass="32505">MEFRISGCVQSVMLLLCLSMVAAAASQSIADRFYPWTDNVKYPSSSRMQLTLDQRYAAGAVSKKSWTYGEWSVCMKLPAGNSAGTVTTFYMMSPQGDAHCEYDMEFLGNSTGQPYLLHTNVFVGGQGGREEQTYLGFDPTADFHCYKIRWSKDLVAFFVDDVVVRIFRNLEDKVAGFQYCKFKALGMHVSIWDGSSWATQGGRVPINWNSAPFVATYENFQMSGCEVNSIDKNAPVGCQSHPSATGIPVTRDQVLQMQARKASMMKYDYCTDKARYKVTPPECPFNNVYM</sequence>
<dbReference type="Gene3D" id="2.60.120.200">
    <property type="match status" value="1"/>
</dbReference>
<feature type="active site" description="Proton donor" evidence="5">
    <location>
        <position position="105"/>
    </location>
</feature>
<dbReference type="PANTHER" id="PTHR31062">
    <property type="entry name" value="XYLOGLUCAN ENDOTRANSGLUCOSYLASE/HYDROLASE PROTEIN 8-RELATED"/>
    <property type="match status" value="1"/>
</dbReference>
<dbReference type="SUPFAM" id="SSF49899">
    <property type="entry name" value="Concanavalin A-like lectins/glucanases"/>
    <property type="match status" value="1"/>
</dbReference>
<dbReference type="GO" id="GO:0016762">
    <property type="term" value="F:xyloglucan:xyloglucosyl transferase activity"/>
    <property type="evidence" value="ECO:0000318"/>
    <property type="project" value="GO_Central"/>
</dbReference>
<gene>
    <name evidence="10" type="primary">LOC112287487</name>
    <name evidence="9" type="ORF">PHYPA_013835</name>
</gene>
<keyword evidence="4 7" id="KW-0326">Glycosidase</keyword>
<dbReference type="GO" id="GO:0071555">
    <property type="term" value="P:cell wall organization"/>
    <property type="evidence" value="ECO:0007669"/>
    <property type="project" value="UniProtKB-KW"/>
</dbReference>
<evidence type="ECO:0000256" key="3">
    <source>
        <dbReference type="ARBA" id="ARBA00023157"/>
    </source>
</evidence>
<reference evidence="10" key="3">
    <citation type="submission" date="2020-12" db="UniProtKB">
        <authorList>
            <consortium name="EnsemblPlants"/>
        </authorList>
    </citation>
    <scope>IDENTIFICATION</scope>
</reference>
<dbReference type="Pfam" id="PF00722">
    <property type="entry name" value="Glyco_hydro_16"/>
    <property type="match status" value="1"/>
</dbReference>
<feature type="domain" description="GH16" evidence="8">
    <location>
        <begin position="1"/>
        <end position="217"/>
    </location>
</feature>
<accession>A9SZE9</accession>
<reference evidence="9 11" key="2">
    <citation type="journal article" date="2018" name="Plant J.">
        <title>The Physcomitrella patens chromosome-scale assembly reveals moss genome structure and evolution.</title>
        <authorList>
            <person name="Lang D."/>
            <person name="Ullrich K.K."/>
            <person name="Murat F."/>
            <person name="Fuchs J."/>
            <person name="Jenkins J."/>
            <person name="Haas F.B."/>
            <person name="Piednoel M."/>
            <person name="Gundlach H."/>
            <person name="Van Bel M."/>
            <person name="Meyberg R."/>
            <person name="Vives C."/>
            <person name="Morata J."/>
            <person name="Symeonidi A."/>
            <person name="Hiss M."/>
            <person name="Muchero W."/>
            <person name="Kamisugi Y."/>
            <person name="Saleh O."/>
            <person name="Blanc G."/>
            <person name="Decker E.L."/>
            <person name="van Gessel N."/>
            <person name="Grimwood J."/>
            <person name="Hayes R.D."/>
            <person name="Graham S.W."/>
            <person name="Gunter L.E."/>
            <person name="McDaniel S.F."/>
            <person name="Hoernstein S.N.W."/>
            <person name="Larsson A."/>
            <person name="Li F.W."/>
            <person name="Perroud P.F."/>
            <person name="Phillips J."/>
            <person name="Ranjan P."/>
            <person name="Rokshar D.S."/>
            <person name="Rothfels C.J."/>
            <person name="Schneider L."/>
            <person name="Shu S."/>
            <person name="Stevenson D.W."/>
            <person name="Thummler F."/>
            <person name="Tillich M."/>
            <person name="Villarreal Aguilar J.C."/>
            <person name="Widiez T."/>
            <person name="Wong G.K."/>
            <person name="Wymore A."/>
            <person name="Zhang Y."/>
            <person name="Zimmer A.D."/>
            <person name="Quatrano R.S."/>
            <person name="Mayer K.F.X."/>
            <person name="Goodstein D."/>
            <person name="Casacuberta J.M."/>
            <person name="Vandepoele K."/>
            <person name="Reski R."/>
            <person name="Cuming A.C."/>
            <person name="Tuskan G.A."/>
            <person name="Maumus F."/>
            <person name="Salse J."/>
            <person name="Schmutz J."/>
            <person name="Rensing S.A."/>
        </authorList>
    </citation>
    <scope>NUCLEOTIDE SEQUENCE [LARGE SCALE GENOMIC DNA]</scope>
    <source>
        <strain evidence="10 11">cv. Gransden 2004</strain>
    </source>
</reference>
<dbReference type="GeneID" id="112287487"/>
<keyword evidence="7" id="KW-0964">Secreted</keyword>
<dbReference type="HOGENOM" id="CLU_048041_0_0_1"/>
<dbReference type="CDD" id="cd02176">
    <property type="entry name" value="GH16_XET"/>
    <property type="match status" value="1"/>
</dbReference>
<dbReference type="GO" id="GO:0009834">
    <property type="term" value="P:plant-type secondary cell wall biogenesis"/>
    <property type="evidence" value="ECO:0000318"/>
    <property type="project" value="GO_Central"/>
</dbReference>
<dbReference type="InterPro" id="IPR044791">
    <property type="entry name" value="Beta-glucanase/XTH"/>
</dbReference>
<dbReference type="OrthoDB" id="4781at2759"/>
<dbReference type="OMA" id="CEYDMEF"/>
<evidence type="ECO:0000256" key="6">
    <source>
        <dbReference type="PIRSR" id="PIRSR005604-2"/>
    </source>
</evidence>
<dbReference type="Proteomes" id="UP000006727">
    <property type="component" value="Chromosome 10"/>
</dbReference>
<dbReference type="KEGG" id="ppp:112287487"/>
<name>A9SZE9_PHYPA</name>
<evidence type="ECO:0000256" key="4">
    <source>
        <dbReference type="ARBA" id="ARBA00023295"/>
    </source>
</evidence>
<keyword evidence="1 7" id="KW-0808">Transferase</keyword>
<feature type="active site" description="Nucleophile" evidence="5">
    <location>
        <position position="101"/>
    </location>
</feature>
<dbReference type="GO" id="GO:0004553">
    <property type="term" value="F:hydrolase activity, hydrolyzing O-glycosyl compounds"/>
    <property type="evidence" value="ECO:0007669"/>
    <property type="project" value="InterPro"/>
</dbReference>
<evidence type="ECO:0000256" key="1">
    <source>
        <dbReference type="ARBA" id="ARBA00022679"/>
    </source>
</evidence>
<dbReference type="GO" id="GO:0009505">
    <property type="term" value="C:plant-type cell wall"/>
    <property type="evidence" value="ECO:0000318"/>
    <property type="project" value="GO_Central"/>
</dbReference>
<dbReference type="InterPro" id="IPR013320">
    <property type="entry name" value="ConA-like_dom_sf"/>
</dbReference>
<dbReference type="InterPro" id="IPR000757">
    <property type="entry name" value="Beta-glucanase-like"/>
</dbReference>
<dbReference type="GO" id="GO:0010411">
    <property type="term" value="P:xyloglucan metabolic process"/>
    <property type="evidence" value="ECO:0000318"/>
    <property type="project" value="GO_Central"/>
</dbReference>
<evidence type="ECO:0000259" key="8">
    <source>
        <dbReference type="PROSITE" id="PS51762"/>
    </source>
</evidence>
<evidence type="ECO:0000256" key="2">
    <source>
        <dbReference type="ARBA" id="ARBA00022801"/>
    </source>
</evidence>
<dbReference type="EC" id="2.4.1.207" evidence="7"/>
<dbReference type="PaxDb" id="3218-PP1S141_131V6.1"/>
<reference evidence="9 11" key="1">
    <citation type="journal article" date="2008" name="Science">
        <title>The Physcomitrella genome reveals evolutionary insights into the conquest of land by plants.</title>
        <authorList>
            <person name="Rensing S."/>
            <person name="Lang D."/>
            <person name="Zimmer A."/>
            <person name="Terry A."/>
            <person name="Salamov A."/>
            <person name="Shapiro H."/>
            <person name="Nishiyama T."/>
            <person name="Perroud P.-F."/>
            <person name="Lindquist E."/>
            <person name="Kamisugi Y."/>
            <person name="Tanahashi T."/>
            <person name="Sakakibara K."/>
            <person name="Fujita T."/>
            <person name="Oishi K."/>
            <person name="Shin-I T."/>
            <person name="Kuroki Y."/>
            <person name="Toyoda A."/>
            <person name="Suzuki Y."/>
            <person name="Hashimoto A."/>
            <person name="Yamaguchi K."/>
            <person name="Sugano A."/>
            <person name="Kohara Y."/>
            <person name="Fujiyama A."/>
            <person name="Anterola A."/>
            <person name="Aoki S."/>
            <person name="Ashton N."/>
            <person name="Barbazuk W.B."/>
            <person name="Barker E."/>
            <person name="Bennetzen J."/>
            <person name="Bezanilla M."/>
            <person name="Blankenship R."/>
            <person name="Cho S.H."/>
            <person name="Dutcher S."/>
            <person name="Estelle M."/>
            <person name="Fawcett J.A."/>
            <person name="Gundlach H."/>
            <person name="Hanada K."/>
            <person name="Heyl A."/>
            <person name="Hicks K.A."/>
            <person name="Hugh J."/>
            <person name="Lohr M."/>
            <person name="Mayer K."/>
            <person name="Melkozernov A."/>
            <person name="Murata T."/>
            <person name="Nelson D."/>
            <person name="Pils B."/>
            <person name="Prigge M."/>
            <person name="Reiss B."/>
            <person name="Renner T."/>
            <person name="Rombauts S."/>
            <person name="Rushton P."/>
            <person name="Sanderfoot A."/>
            <person name="Schween G."/>
            <person name="Shiu S.-H."/>
            <person name="Stueber K."/>
            <person name="Theodoulou F.L."/>
            <person name="Tu H."/>
            <person name="Van de Peer Y."/>
            <person name="Verrier P.J."/>
            <person name="Waters E."/>
            <person name="Wood A."/>
            <person name="Yang L."/>
            <person name="Cove D."/>
            <person name="Cuming A."/>
            <person name="Hasebe M."/>
            <person name="Lucas S."/>
            <person name="Mishler D.B."/>
            <person name="Reski R."/>
            <person name="Grigoriev I."/>
            <person name="Quatrano R.S."/>
            <person name="Boore J.L."/>
        </authorList>
    </citation>
    <scope>NUCLEOTIDE SEQUENCE [LARGE SCALE GENOMIC DNA]</scope>
    <source>
        <strain evidence="10 11">cv. Gransden 2004</strain>
    </source>
</reference>
<keyword evidence="7" id="KW-0961">Cell wall biogenesis/degradation</keyword>
<evidence type="ECO:0000256" key="7">
    <source>
        <dbReference type="RuleBase" id="RU361120"/>
    </source>
</evidence>
<organism evidence="9">
    <name type="scientific">Physcomitrium patens</name>
    <name type="common">Spreading-leaved earth moss</name>
    <name type="synonym">Physcomitrella patens</name>
    <dbReference type="NCBI Taxonomy" id="3218"/>
    <lineage>
        <taxon>Eukaryota</taxon>
        <taxon>Viridiplantae</taxon>
        <taxon>Streptophyta</taxon>
        <taxon>Embryophyta</taxon>
        <taxon>Bryophyta</taxon>
        <taxon>Bryophytina</taxon>
        <taxon>Bryopsida</taxon>
        <taxon>Funariidae</taxon>
        <taxon>Funariales</taxon>
        <taxon>Funariaceae</taxon>
        <taxon>Physcomitrium</taxon>
    </lineage>
</organism>
<evidence type="ECO:0000256" key="5">
    <source>
        <dbReference type="PIRSR" id="PIRSR005604-1"/>
    </source>
</evidence>
<dbReference type="GO" id="GO:0048046">
    <property type="term" value="C:apoplast"/>
    <property type="evidence" value="ECO:0007669"/>
    <property type="project" value="UniProtKB-SubCell"/>
</dbReference>
<feature type="glycosylation site" description="N-linked (GlcNAc...) asparagine" evidence="6">
    <location>
        <position position="109"/>
    </location>
</feature>
<comment type="function">
    <text evidence="7">Catalyzes xyloglucan endohydrolysis (XEH) and/or endotransglycosylation (XET). Cleaves and religates xyloglucan polymers, an essential constituent of the primary cell wall, and thereby participates in cell wall construction of growing tissues.</text>
</comment>
<dbReference type="InterPro" id="IPR010713">
    <property type="entry name" value="XET_C"/>
</dbReference>
<dbReference type="AlphaFoldDB" id="A9SZE9"/>
<comment type="PTM">
    <text evidence="7">Contains at least one intrachain disulfide bond essential for its enzymatic activity.</text>
</comment>
<evidence type="ECO:0000313" key="11">
    <source>
        <dbReference type="Proteomes" id="UP000006727"/>
    </source>
</evidence>
<comment type="similarity">
    <text evidence="7">Belongs to the glycosyl hydrolase 16 family.</text>
</comment>
<dbReference type="Gramene" id="Pp3c10_13310V3.2">
    <property type="protein sequence ID" value="PAC:32901349.CDS.1"/>
    <property type="gene ID" value="Pp3c10_13310"/>
</dbReference>
<feature type="chain" id="PRO_5014205181" description="Xyloglucan endotransglucosylase/hydrolase" evidence="7">
    <location>
        <begin position="24"/>
        <end position="290"/>
    </location>
</feature>
<dbReference type="InterPro" id="IPR016455">
    <property type="entry name" value="XTH"/>
</dbReference>